<proteinExistence type="predicted"/>
<evidence type="ECO:0000313" key="2">
    <source>
        <dbReference type="Proteomes" id="UP001189624"/>
    </source>
</evidence>
<keyword evidence="2" id="KW-1185">Reference proteome</keyword>
<dbReference type="Gramene" id="rna-AYBTSS11_LOCUS25793">
    <property type="protein sequence ID" value="CAJ1973729.1"/>
    <property type="gene ID" value="gene-AYBTSS11_LOCUS25793"/>
</dbReference>
<dbReference type="Proteomes" id="UP001189624">
    <property type="component" value="Chromosome 9"/>
</dbReference>
<gene>
    <name evidence="1" type="ORF">AYBTSS11_LOCUS25793</name>
</gene>
<reference evidence="1" key="1">
    <citation type="submission" date="2023-10" db="EMBL/GenBank/DDBJ databases">
        <authorList>
            <person name="Domelevo Entfellner J.-B."/>
        </authorList>
    </citation>
    <scope>NUCLEOTIDE SEQUENCE</scope>
</reference>
<dbReference type="EMBL" id="OY731406">
    <property type="protein sequence ID" value="CAJ1973729.1"/>
    <property type="molecule type" value="Genomic_DNA"/>
</dbReference>
<name>A0AA86SZA7_9FABA</name>
<dbReference type="AlphaFoldDB" id="A0AA86SZA7"/>
<accession>A0AA86SZA7</accession>
<organism evidence="1 2">
    <name type="scientific">Sphenostylis stenocarpa</name>
    <dbReference type="NCBI Taxonomy" id="92480"/>
    <lineage>
        <taxon>Eukaryota</taxon>
        <taxon>Viridiplantae</taxon>
        <taxon>Streptophyta</taxon>
        <taxon>Embryophyta</taxon>
        <taxon>Tracheophyta</taxon>
        <taxon>Spermatophyta</taxon>
        <taxon>Magnoliopsida</taxon>
        <taxon>eudicotyledons</taxon>
        <taxon>Gunneridae</taxon>
        <taxon>Pentapetalae</taxon>
        <taxon>rosids</taxon>
        <taxon>fabids</taxon>
        <taxon>Fabales</taxon>
        <taxon>Fabaceae</taxon>
        <taxon>Papilionoideae</taxon>
        <taxon>50 kb inversion clade</taxon>
        <taxon>NPAAA clade</taxon>
        <taxon>indigoferoid/millettioid clade</taxon>
        <taxon>Phaseoleae</taxon>
        <taxon>Sphenostylis</taxon>
    </lineage>
</organism>
<protein>
    <submittedName>
        <fullName evidence="1">Uncharacterized protein</fullName>
    </submittedName>
</protein>
<evidence type="ECO:0000313" key="1">
    <source>
        <dbReference type="EMBL" id="CAJ1973729.1"/>
    </source>
</evidence>
<sequence>MEKEELSLHYDAEGDKTLQLINSIEEHSSVTLLISGLKQAVLHVTVYRQAIRQTRRKLG</sequence>